<dbReference type="PANTHER" id="PTHR24287:SF18">
    <property type="entry name" value="CYTOCHROME P450 MONOOXYGENASE APDE-RELATED"/>
    <property type="match status" value="1"/>
</dbReference>
<keyword evidence="6 8" id="KW-0408">Iron</keyword>
<organism evidence="10 11">
    <name type="scientific">Cladonia borealis</name>
    <dbReference type="NCBI Taxonomy" id="184061"/>
    <lineage>
        <taxon>Eukaryota</taxon>
        <taxon>Fungi</taxon>
        <taxon>Dikarya</taxon>
        <taxon>Ascomycota</taxon>
        <taxon>Pezizomycotina</taxon>
        <taxon>Lecanoromycetes</taxon>
        <taxon>OSLEUM clade</taxon>
        <taxon>Lecanoromycetidae</taxon>
        <taxon>Lecanorales</taxon>
        <taxon>Lecanorineae</taxon>
        <taxon>Cladoniaceae</taxon>
        <taxon>Cladonia</taxon>
    </lineage>
</organism>
<dbReference type="EMBL" id="JAFEKC020000035">
    <property type="protein sequence ID" value="KAK0506838.1"/>
    <property type="molecule type" value="Genomic_DNA"/>
</dbReference>
<evidence type="ECO:0000256" key="2">
    <source>
        <dbReference type="ARBA" id="ARBA00010617"/>
    </source>
</evidence>
<comment type="caution">
    <text evidence="10">The sequence shown here is derived from an EMBL/GenBank/DDBJ whole genome shotgun (WGS) entry which is preliminary data.</text>
</comment>
<name>A0AA39QPN7_9LECA</name>
<keyword evidence="5 9" id="KW-0560">Oxidoreductase</keyword>
<dbReference type="SUPFAM" id="SSF48264">
    <property type="entry name" value="Cytochrome P450"/>
    <property type="match status" value="1"/>
</dbReference>
<sequence length="514" mass="58294">MFDQHAQDERRLLSRTAFALSIPLLQEAKLATEHGCQPPPVLAGKWPLSLDLLLEVNKADKARQILRFFVSVLERAGPTHAQLLLGTKSINTIDPENIEAILSTHFKNFTLGAREQNFRPLLGHGIFTQNGAEWKYSRDLLRPIFNHQRTDYFTHIKRAVDNMLIRVREDAYEGVVDLQPLFFLLTLDVTTAAVLGKSTNSLQDKGGKIGLQFARAFDKGQHYLAIRGRLGDFYWVVGGKEFRDACSFVHEFVDKIVQETLDQGALSDRNEPRTEGYLFIDSLIRQTKEATVIRDQLVNILLAGRDTTACLLSWTFRLLSRHPDIQRRLRDECTSLPSFRDGKVPTKQELKGMEYLGRVIHEVLRLYPSVPINMRQACKDTVLPVGGGPDGKAPIFVRKGVAVSYCVYAMQRRKDIYGEDANEFRPDRWDANEQSERDLRNINWGYLPFNGGPRVCLGQEFAILEASYTIVRLLQAYQTISVGEEETQDEQTHPRHTITLVVASANGCKVRLGV</sequence>
<dbReference type="Proteomes" id="UP001166286">
    <property type="component" value="Unassembled WGS sequence"/>
</dbReference>
<evidence type="ECO:0000256" key="8">
    <source>
        <dbReference type="PIRSR" id="PIRSR602402-1"/>
    </source>
</evidence>
<keyword evidence="4 8" id="KW-0479">Metal-binding</keyword>
<evidence type="ECO:0000256" key="9">
    <source>
        <dbReference type="RuleBase" id="RU000461"/>
    </source>
</evidence>
<dbReference type="InterPro" id="IPR002974">
    <property type="entry name" value="Cyt_P450_E_CYP52_ascomycetes"/>
</dbReference>
<evidence type="ECO:0000256" key="3">
    <source>
        <dbReference type="ARBA" id="ARBA00022617"/>
    </source>
</evidence>
<dbReference type="PROSITE" id="PS00086">
    <property type="entry name" value="CYTOCHROME_P450"/>
    <property type="match status" value="1"/>
</dbReference>
<dbReference type="CDD" id="cd11063">
    <property type="entry name" value="CYP52"/>
    <property type="match status" value="1"/>
</dbReference>
<dbReference type="InterPro" id="IPR047146">
    <property type="entry name" value="Cyt_P450_E_CYP52_fungi"/>
</dbReference>
<feature type="binding site" description="axial binding residue" evidence="8">
    <location>
        <position position="456"/>
    </location>
    <ligand>
        <name>heme</name>
        <dbReference type="ChEBI" id="CHEBI:30413"/>
    </ligand>
    <ligandPart>
        <name>Fe</name>
        <dbReference type="ChEBI" id="CHEBI:18248"/>
    </ligandPart>
</feature>
<evidence type="ECO:0000313" key="11">
    <source>
        <dbReference type="Proteomes" id="UP001166286"/>
    </source>
</evidence>
<dbReference type="InterPro" id="IPR001128">
    <property type="entry name" value="Cyt_P450"/>
</dbReference>
<dbReference type="PRINTS" id="PR00464">
    <property type="entry name" value="EP450II"/>
</dbReference>
<dbReference type="Pfam" id="PF00067">
    <property type="entry name" value="p450"/>
    <property type="match status" value="1"/>
</dbReference>
<proteinExistence type="inferred from homology"/>
<dbReference type="Gene3D" id="1.10.630.10">
    <property type="entry name" value="Cytochrome P450"/>
    <property type="match status" value="1"/>
</dbReference>
<dbReference type="PRINTS" id="PR00385">
    <property type="entry name" value="P450"/>
</dbReference>
<evidence type="ECO:0000256" key="6">
    <source>
        <dbReference type="ARBA" id="ARBA00023004"/>
    </source>
</evidence>
<dbReference type="PANTHER" id="PTHR24287">
    <property type="entry name" value="P450, PUTATIVE (EUROFUNG)-RELATED"/>
    <property type="match status" value="1"/>
</dbReference>
<keyword evidence="7 9" id="KW-0503">Monooxygenase</keyword>
<accession>A0AA39QPN7</accession>
<gene>
    <name evidence="10" type="ORF">JMJ35_010743</name>
</gene>
<dbReference type="GO" id="GO:0005506">
    <property type="term" value="F:iron ion binding"/>
    <property type="evidence" value="ECO:0007669"/>
    <property type="project" value="InterPro"/>
</dbReference>
<dbReference type="PRINTS" id="PR01239">
    <property type="entry name" value="EP450IICYP52"/>
</dbReference>
<dbReference type="InterPro" id="IPR036396">
    <property type="entry name" value="Cyt_P450_sf"/>
</dbReference>
<comment type="similarity">
    <text evidence="2 9">Belongs to the cytochrome P450 family.</text>
</comment>
<dbReference type="InterPro" id="IPR017972">
    <property type="entry name" value="Cyt_P450_CS"/>
</dbReference>
<reference evidence="10" key="1">
    <citation type="submission" date="2023-03" db="EMBL/GenBank/DDBJ databases">
        <title>Complete genome of Cladonia borealis.</title>
        <authorList>
            <person name="Park H."/>
        </authorList>
    </citation>
    <scope>NUCLEOTIDE SEQUENCE</scope>
    <source>
        <strain evidence="10">ANT050790</strain>
    </source>
</reference>
<evidence type="ECO:0000313" key="10">
    <source>
        <dbReference type="EMBL" id="KAK0506838.1"/>
    </source>
</evidence>
<evidence type="ECO:0000256" key="7">
    <source>
        <dbReference type="ARBA" id="ARBA00023033"/>
    </source>
</evidence>
<evidence type="ECO:0000256" key="5">
    <source>
        <dbReference type="ARBA" id="ARBA00023002"/>
    </source>
</evidence>
<dbReference type="InterPro" id="IPR002402">
    <property type="entry name" value="Cyt_P450_E_grp-II"/>
</dbReference>
<protein>
    <recommendedName>
        <fullName evidence="12">Cytochrome P450</fullName>
    </recommendedName>
</protein>
<evidence type="ECO:0000256" key="1">
    <source>
        <dbReference type="ARBA" id="ARBA00001971"/>
    </source>
</evidence>
<comment type="cofactor">
    <cofactor evidence="1 8">
        <name>heme</name>
        <dbReference type="ChEBI" id="CHEBI:30413"/>
    </cofactor>
</comment>
<dbReference type="GO" id="GO:0020037">
    <property type="term" value="F:heme binding"/>
    <property type="evidence" value="ECO:0007669"/>
    <property type="project" value="InterPro"/>
</dbReference>
<evidence type="ECO:0000256" key="4">
    <source>
        <dbReference type="ARBA" id="ARBA00022723"/>
    </source>
</evidence>
<dbReference type="GO" id="GO:0016712">
    <property type="term" value="F:oxidoreductase activity, acting on paired donors, with incorporation or reduction of molecular oxygen, reduced flavin or flavoprotein as one donor, and incorporation of one atom of oxygen"/>
    <property type="evidence" value="ECO:0007669"/>
    <property type="project" value="InterPro"/>
</dbReference>
<dbReference type="AlphaFoldDB" id="A0AA39QPN7"/>
<evidence type="ECO:0008006" key="12">
    <source>
        <dbReference type="Google" id="ProtNLM"/>
    </source>
</evidence>
<keyword evidence="3 8" id="KW-0349">Heme</keyword>
<keyword evidence="11" id="KW-1185">Reference proteome</keyword>